<dbReference type="InterPro" id="IPR009000">
    <property type="entry name" value="Transl_B-barrel_sf"/>
</dbReference>
<feature type="compositionally biased region" description="Low complexity" evidence="9">
    <location>
        <begin position="450"/>
        <end position="459"/>
    </location>
</feature>
<feature type="compositionally biased region" description="Acidic residues" evidence="9">
    <location>
        <begin position="152"/>
        <end position="163"/>
    </location>
</feature>
<dbReference type="GO" id="GO:0005732">
    <property type="term" value="C:sno(s)RNA-containing ribonucleoprotein complex"/>
    <property type="evidence" value="ECO:0007669"/>
    <property type="project" value="InterPro"/>
</dbReference>
<dbReference type="GO" id="GO:0000493">
    <property type="term" value="P:box H/ACA snoRNP assembly"/>
    <property type="evidence" value="ECO:0007669"/>
    <property type="project" value="InterPro"/>
</dbReference>
<dbReference type="EMBL" id="RYZI01000010">
    <property type="protein sequence ID" value="RWA14335.1"/>
    <property type="molecule type" value="Genomic_DNA"/>
</dbReference>
<comment type="similarity">
    <text evidence="2">Belongs to the NAF1 family.</text>
</comment>
<dbReference type="PANTHER" id="PTHR31633:SF1">
    <property type="entry name" value="H_ACA RIBONUCLEOPROTEIN COMPLEX NON-CORE SUBUNIT NAF1"/>
    <property type="match status" value="1"/>
</dbReference>
<dbReference type="GO" id="GO:0001522">
    <property type="term" value="P:pseudouridine synthesis"/>
    <property type="evidence" value="ECO:0007669"/>
    <property type="project" value="InterPro"/>
</dbReference>
<feature type="compositionally biased region" description="Acidic residues" evidence="9">
    <location>
        <begin position="332"/>
        <end position="345"/>
    </location>
</feature>
<evidence type="ECO:0000313" key="10">
    <source>
        <dbReference type="EMBL" id="RWA14335.1"/>
    </source>
</evidence>
<reference evidence="10 11" key="1">
    <citation type="submission" date="2018-12" db="EMBL/GenBank/DDBJ databases">
        <title>Draft genome sequence of Xylaria grammica IHI A82.</title>
        <authorList>
            <person name="Buettner E."/>
            <person name="Kellner H."/>
        </authorList>
    </citation>
    <scope>NUCLEOTIDE SEQUENCE [LARGE SCALE GENOMIC DNA]</scope>
    <source>
        <strain evidence="10 11">IHI A82</strain>
    </source>
</reference>
<feature type="compositionally biased region" description="Basic residues" evidence="9">
    <location>
        <begin position="351"/>
        <end position="361"/>
    </location>
</feature>
<protein>
    <recommendedName>
        <fullName evidence="3">H/ACA ribonucleoprotein complex non-core subunit NAF1</fullName>
    </recommendedName>
</protein>
<keyword evidence="8" id="KW-0539">Nucleus</keyword>
<feature type="region of interest" description="Disordered" evidence="9">
    <location>
        <begin position="327"/>
        <end position="587"/>
    </location>
</feature>
<gene>
    <name evidence="10" type="ORF">EKO27_g765</name>
</gene>
<dbReference type="SUPFAM" id="SSF50447">
    <property type="entry name" value="Translation proteins"/>
    <property type="match status" value="1"/>
</dbReference>
<feature type="region of interest" description="Disordered" evidence="9">
    <location>
        <begin position="1"/>
        <end position="201"/>
    </location>
</feature>
<evidence type="ECO:0000256" key="7">
    <source>
        <dbReference type="ARBA" id="ARBA00022884"/>
    </source>
</evidence>
<feature type="compositionally biased region" description="Low complexity" evidence="9">
    <location>
        <begin position="554"/>
        <end position="575"/>
    </location>
</feature>
<dbReference type="Pfam" id="PF04410">
    <property type="entry name" value="Gar1"/>
    <property type="match status" value="1"/>
</dbReference>
<feature type="compositionally biased region" description="Polar residues" evidence="9">
    <location>
        <begin position="21"/>
        <end position="47"/>
    </location>
</feature>
<keyword evidence="11" id="KW-1185">Reference proteome</keyword>
<feature type="compositionally biased region" description="Polar residues" evidence="9">
    <location>
        <begin position="466"/>
        <end position="482"/>
    </location>
</feature>
<dbReference type="GO" id="GO:0003723">
    <property type="term" value="F:RNA binding"/>
    <property type="evidence" value="ECO:0007669"/>
    <property type="project" value="UniProtKB-KW"/>
</dbReference>
<keyword evidence="6" id="KW-0597">Phosphoprotein</keyword>
<dbReference type="STRING" id="363999.A0A439DIU4"/>
<evidence type="ECO:0000256" key="9">
    <source>
        <dbReference type="SAM" id="MobiDB-lite"/>
    </source>
</evidence>
<dbReference type="GO" id="GO:0005634">
    <property type="term" value="C:nucleus"/>
    <property type="evidence" value="ECO:0007669"/>
    <property type="project" value="UniProtKB-SubCell"/>
</dbReference>
<dbReference type="InterPro" id="IPR038664">
    <property type="entry name" value="Gar1/Naf1_Cbf5-bd_sf"/>
</dbReference>
<proteinExistence type="inferred from homology"/>
<dbReference type="InterPro" id="IPR040309">
    <property type="entry name" value="Naf1"/>
</dbReference>
<dbReference type="PANTHER" id="PTHR31633">
    <property type="entry name" value="H/ACA RIBONUCLEOPROTEIN COMPLEX NON-CORE SUBUNIT NAF1"/>
    <property type="match status" value="1"/>
</dbReference>
<evidence type="ECO:0000256" key="1">
    <source>
        <dbReference type="ARBA" id="ARBA00004123"/>
    </source>
</evidence>
<evidence type="ECO:0000256" key="5">
    <source>
        <dbReference type="ARBA" id="ARBA00022552"/>
    </source>
</evidence>
<comment type="subcellular location">
    <subcellularLocation>
        <location evidence="1">Nucleus</location>
    </subcellularLocation>
</comment>
<feature type="compositionally biased region" description="Low complexity" evidence="9">
    <location>
        <begin position="140"/>
        <end position="151"/>
    </location>
</feature>
<keyword evidence="7" id="KW-0694">RNA-binding</keyword>
<comment type="caution">
    <text evidence="10">The sequence shown here is derived from an EMBL/GenBank/DDBJ whole genome shotgun (WGS) entry which is preliminary data.</text>
</comment>
<evidence type="ECO:0000313" key="11">
    <source>
        <dbReference type="Proteomes" id="UP000286045"/>
    </source>
</evidence>
<evidence type="ECO:0000256" key="2">
    <source>
        <dbReference type="ARBA" id="ARBA00009801"/>
    </source>
</evidence>
<evidence type="ECO:0000256" key="3">
    <source>
        <dbReference type="ARBA" id="ARBA00021438"/>
    </source>
</evidence>
<feature type="compositionally biased region" description="Low complexity" evidence="9">
    <location>
        <begin position="422"/>
        <end position="435"/>
    </location>
</feature>
<dbReference type="Gene3D" id="2.40.10.230">
    <property type="entry name" value="Probable tRNA pseudouridine synthase domain"/>
    <property type="match status" value="1"/>
</dbReference>
<dbReference type="GO" id="GO:0006364">
    <property type="term" value="P:rRNA processing"/>
    <property type="evidence" value="ECO:0007669"/>
    <property type="project" value="UniProtKB-KW"/>
</dbReference>
<dbReference type="AlphaFoldDB" id="A0A439DIU4"/>
<evidence type="ECO:0000256" key="8">
    <source>
        <dbReference type="ARBA" id="ARBA00023242"/>
    </source>
</evidence>
<evidence type="ECO:0000256" key="6">
    <source>
        <dbReference type="ARBA" id="ARBA00022553"/>
    </source>
</evidence>
<evidence type="ECO:0000256" key="4">
    <source>
        <dbReference type="ARBA" id="ARBA00022517"/>
    </source>
</evidence>
<feature type="compositionally biased region" description="Low complexity" evidence="9">
    <location>
        <begin position="504"/>
        <end position="525"/>
    </location>
</feature>
<keyword evidence="5" id="KW-0698">rRNA processing</keyword>
<keyword evidence="4" id="KW-0690">Ribosome biogenesis</keyword>
<organism evidence="10 11">
    <name type="scientific">Xylaria grammica</name>
    <dbReference type="NCBI Taxonomy" id="363999"/>
    <lineage>
        <taxon>Eukaryota</taxon>
        <taxon>Fungi</taxon>
        <taxon>Dikarya</taxon>
        <taxon>Ascomycota</taxon>
        <taxon>Pezizomycotina</taxon>
        <taxon>Sordariomycetes</taxon>
        <taxon>Xylariomycetidae</taxon>
        <taxon>Xylariales</taxon>
        <taxon>Xylariaceae</taxon>
        <taxon>Xylaria</taxon>
    </lineage>
</organism>
<accession>A0A439DIU4</accession>
<sequence length="587" mass="62531">MSGIQIPGLSTLVPVAESDNVRSTSVTDPQATTKESESTTVGSTNPQAVEPEATGDEMVVDHPPSPPSLTSGLEALLGGLDPLPESAPVPSDSSKDHADIPLIMDNAVMSEPENVAQTGESLVENGDGNTQEEHPEWEVDSSPYESSSDSSSSDDSDDDSEDEKDYKILGPEETARILMEMDGGSDDEGDGKGKGSGSGLVRTKNELPEAIIPRPEVEIKPEMEILELGVIEHFVGNTAVIKATTTGEYQVLDTGSVLCLEDRTVIAALADVIATVREPRYTAGFASEEEIKSFGLETGTKIFYPPAHASLGLTQVLKANKGTDASNWHDEEVAEDEIEFSDDEKEAEHKRQLKAKKRGGRGGRDGAASRGGRNDSNAAGASTAADGLKYDDDDNDDGPYRPLARPAGFGQSHPPHAGDEPSSSFSGHSGSYRGNRGNRGSRGRGGRGNRGSNQRGGYSLPPRPQGQGTQSFQQPPTQQYNLPPTPPMPVGGQSYPTFPPPQPSGSQPHQAQQFPFPWPQNAQPGFYPPPPPQFTGQPGANGMYFNPALLAALQNQSQQNQQNQQNNQWTEQQGQHNNQWPGQGGHG</sequence>
<dbReference type="Proteomes" id="UP000286045">
    <property type="component" value="Unassembled WGS sequence"/>
</dbReference>
<name>A0A439DIU4_9PEZI</name>
<dbReference type="InterPro" id="IPR007504">
    <property type="entry name" value="H/ACA_rnp_Gar1/Naf1"/>
</dbReference>